<dbReference type="eggNOG" id="ENOG502QRSG">
    <property type="taxonomic scope" value="Eukaryota"/>
</dbReference>
<keyword evidence="11" id="KW-1185">Reference proteome</keyword>
<dbReference type="HOGENOM" id="CLU_006524_0_0_1"/>
<dbReference type="InterPro" id="IPR001138">
    <property type="entry name" value="Zn2Cys6_DnaBD"/>
</dbReference>
<dbReference type="GO" id="GO:0001216">
    <property type="term" value="F:DNA-binding transcription activator activity"/>
    <property type="evidence" value="ECO:0007669"/>
    <property type="project" value="UniProtKB-ARBA"/>
</dbReference>
<dbReference type="OrthoDB" id="8062037at2759"/>
<evidence type="ECO:0000256" key="6">
    <source>
        <dbReference type="ARBA" id="ARBA00023163"/>
    </source>
</evidence>
<dbReference type="OMA" id="IYMHEIG"/>
<evidence type="ECO:0000256" key="2">
    <source>
        <dbReference type="ARBA" id="ARBA00022723"/>
    </source>
</evidence>
<evidence type="ECO:0000256" key="8">
    <source>
        <dbReference type="SAM" id="MobiDB-lite"/>
    </source>
</evidence>
<evidence type="ECO:0000256" key="7">
    <source>
        <dbReference type="ARBA" id="ARBA00023242"/>
    </source>
</evidence>
<feature type="compositionally biased region" description="Low complexity" evidence="8">
    <location>
        <begin position="827"/>
        <end position="841"/>
    </location>
</feature>
<evidence type="ECO:0000313" key="11">
    <source>
        <dbReference type="Proteomes" id="UP000019373"/>
    </source>
</evidence>
<dbReference type="GO" id="GO:0005634">
    <property type="term" value="C:nucleus"/>
    <property type="evidence" value="ECO:0007669"/>
    <property type="project" value="UniProtKB-SubCell"/>
</dbReference>
<accession>U1HQ60</accession>
<keyword evidence="6" id="KW-0804">Transcription</keyword>
<dbReference type="PROSITE" id="PS50048">
    <property type="entry name" value="ZN2_CY6_FUNGAL_2"/>
    <property type="match status" value="1"/>
</dbReference>
<dbReference type="RefSeq" id="XP_007801782.1">
    <property type="nucleotide sequence ID" value="XM_007803591.1"/>
</dbReference>
<protein>
    <recommendedName>
        <fullName evidence="9">Zn(2)-C6 fungal-type domain-containing protein</fullName>
    </recommendedName>
</protein>
<dbReference type="EMBL" id="KE721082">
    <property type="protein sequence ID" value="ERF72550.1"/>
    <property type="molecule type" value="Genomic_DNA"/>
</dbReference>
<evidence type="ECO:0000256" key="1">
    <source>
        <dbReference type="ARBA" id="ARBA00004123"/>
    </source>
</evidence>
<feature type="compositionally biased region" description="Basic and acidic residues" evidence="8">
    <location>
        <begin position="204"/>
        <end position="215"/>
    </location>
</feature>
<dbReference type="AlphaFoldDB" id="U1HQ60"/>
<feature type="domain" description="Zn(2)-C6 fungal-type" evidence="9">
    <location>
        <begin position="101"/>
        <end position="135"/>
    </location>
</feature>
<dbReference type="CDD" id="cd12148">
    <property type="entry name" value="fungal_TF_MHR"/>
    <property type="match status" value="1"/>
</dbReference>
<dbReference type="Pfam" id="PF00172">
    <property type="entry name" value="Zn_clus"/>
    <property type="match status" value="1"/>
</dbReference>
<name>U1HQ60_ENDPU</name>
<dbReference type="InterPro" id="IPR051089">
    <property type="entry name" value="prtT"/>
</dbReference>
<comment type="subcellular location">
    <subcellularLocation>
        <location evidence="1">Nucleus</location>
    </subcellularLocation>
</comment>
<dbReference type="SMART" id="SM00066">
    <property type="entry name" value="GAL4"/>
    <property type="match status" value="1"/>
</dbReference>
<evidence type="ECO:0000256" key="5">
    <source>
        <dbReference type="ARBA" id="ARBA00023125"/>
    </source>
</evidence>
<dbReference type="FunFam" id="4.10.240.10:FF:000003">
    <property type="entry name" value="C6 transcription factor (Leu3)"/>
    <property type="match status" value="1"/>
</dbReference>
<feature type="region of interest" description="Disordered" evidence="8">
    <location>
        <begin position="1"/>
        <end position="97"/>
    </location>
</feature>
<evidence type="ECO:0000256" key="4">
    <source>
        <dbReference type="ARBA" id="ARBA00023015"/>
    </source>
</evidence>
<evidence type="ECO:0000256" key="3">
    <source>
        <dbReference type="ARBA" id="ARBA00022833"/>
    </source>
</evidence>
<dbReference type="GO" id="GO:0008270">
    <property type="term" value="F:zinc ion binding"/>
    <property type="evidence" value="ECO:0007669"/>
    <property type="project" value="InterPro"/>
</dbReference>
<proteinExistence type="predicted"/>
<keyword evidence="7" id="KW-0539">Nucleus</keyword>
<dbReference type="Gene3D" id="4.10.240.10">
    <property type="entry name" value="Zn(2)-C6 fungal-type DNA-binding domain"/>
    <property type="match status" value="1"/>
</dbReference>
<dbReference type="GO" id="GO:0000981">
    <property type="term" value="F:DNA-binding transcription factor activity, RNA polymerase II-specific"/>
    <property type="evidence" value="ECO:0007669"/>
    <property type="project" value="InterPro"/>
</dbReference>
<reference evidence="11" key="1">
    <citation type="journal article" date="2014" name="BMC Genomics">
        <title>Genome characteristics reveal the impact of lichenization on lichen-forming fungus Endocarpon pusillum Hedwig (Verrucariales, Ascomycota).</title>
        <authorList>
            <person name="Wang Y.-Y."/>
            <person name="Liu B."/>
            <person name="Zhang X.-Y."/>
            <person name="Zhou Q.-M."/>
            <person name="Zhang T."/>
            <person name="Li H."/>
            <person name="Yu Y.-F."/>
            <person name="Zhang X.-L."/>
            <person name="Hao X.-Y."/>
            <person name="Wang M."/>
            <person name="Wang L."/>
            <person name="Wei J.-C."/>
        </authorList>
    </citation>
    <scope>NUCLEOTIDE SEQUENCE [LARGE SCALE GENOMIC DNA]</scope>
    <source>
        <strain evidence="11">Z07020 / HMAS-L-300199</strain>
    </source>
</reference>
<dbReference type="Proteomes" id="UP000019373">
    <property type="component" value="Unassembled WGS sequence"/>
</dbReference>
<dbReference type="PROSITE" id="PS00463">
    <property type="entry name" value="ZN2_CY6_FUNGAL_1"/>
    <property type="match status" value="1"/>
</dbReference>
<dbReference type="GO" id="GO:0000976">
    <property type="term" value="F:transcription cis-regulatory region binding"/>
    <property type="evidence" value="ECO:0007669"/>
    <property type="project" value="TreeGrafter"/>
</dbReference>
<dbReference type="InterPro" id="IPR036864">
    <property type="entry name" value="Zn2-C6_fun-type_DNA-bd_sf"/>
</dbReference>
<sequence length="897" mass="99879">MEGIDPRLRDTAPAPAPQHYEQHQRPTVSYDRGASQSTGYDALPQSSTTTSAGQSQQHPYYGMPTPGSYSSNQHQDASASPYDIQAPQNSADPNDLKRPRACEACRQLKVRCEPDDNSPTGSCRRCAKASRQCVVTAPSRKRQKKTDSRVAELEKKIDALTATLHAQQGPESGDTSIDPAIAQAQMAELEHQRGQVYQQQPWPDRSRDGPGRRESNSLSSPVAAEGLTGCKRKIKNEGDLYNTGHQADQQQMQSKIVPNPPQLATLFNQHPPAAKEMKENAYIDVIDRHIVDAATAYRMFDRYNTEMKTLPIVVFQPGTKAEDIRRSKPVLFLSILSAASNTIRPDLQLTFVEEVMRVLADRVIVRGEKSMEIVQSLQVITIFYQPPERYDELNFNQLVHIAVVMGIDLGMGKRTRAGQVAWREHMSKAAHTDPDAAETRRAWLGLYFMCANAAMAFRRPLLVRWSPYMDESLEVLAKAPDALPSDKWLAHVVRSQHIAEEVGYQFSMDDPPSDVSITQSKVQYQMKTFEKQLDEWRQNSTEDMPQDLLKLNEAIIDLYIHEIAMHHSHNIDDFRPPYGMEEENEEQPDYITPAHIDSLTICLDSIHKAFDVFLNLPLLTLRSLPTLFFVRNSYAAVALIKMYTAVSAKGSKFGSVFKPKDLKVEYYLDAMVEKMRRAADGGQSRIALKFTFIVDMLNSWQAKRVSGDLTSKDKGMLSVKSLDAGWAKRQQLLAQNQQDLKTTSWNATANNSNSNANVAKSQHSGLQVLSEVAMGNNNNNRSSCPNSNTADPAAAAAAALAASTTNTNNTTTQASWSSQLAAYTEMQPQHQPQPQQQQQQHSMPNMQAPADFFSQGYMTDLDNFTFTAEELGALGNMMDDPAWLSFGLESGGLGLGL</sequence>
<dbReference type="SUPFAM" id="SSF57701">
    <property type="entry name" value="Zn2/Cys6 DNA-binding domain"/>
    <property type="match status" value="1"/>
</dbReference>
<keyword evidence="3" id="KW-0862">Zinc</keyword>
<evidence type="ECO:0000259" key="9">
    <source>
        <dbReference type="PROSITE" id="PS50048"/>
    </source>
</evidence>
<dbReference type="GeneID" id="19237881"/>
<feature type="compositionally biased region" description="Basic and acidic residues" evidence="8">
    <location>
        <begin position="1"/>
        <end position="10"/>
    </location>
</feature>
<feature type="compositionally biased region" description="Low complexity" evidence="8">
    <location>
        <begin position="45"/>
        <end position="57"/>
    </location>
</feature>
<evidence type="ECO:0000313" key="10">
    <source>
        <dbReference type="EMBL" id="ERF72550.1"/>
    </source>
</evidence>
<keyword evidence="2" id="KW-0479">Metal-binding</keyword>
<organism evidence="10 11">
    <name type="scientific">Endocarpon pusillum (strain Z07020 / HMAS-L-300199)</name>
    <name type="common">Lichen-forming fungus</name>
    <dbReference type="NCBI Taxonomy" id="1263415"/>
    <lineage>
        <taxon>Eukaryota</taxon>
        <taxon>Fungi</taxon>
        <taxon>Dikarya</taxon>
        <taxon>Ascomycota</taxon>
        <taxon>Pezizomycotina</taxon>
        <taxon>Eurotiomycetes</taxon>
        <taxon>Chaetothyriomycetidae</taxon>
        <taxon>Verrucariales</taxon>
        <taxon>Verrucariaceae</taxon>
        <taxon>Endocarpon</taxon>
    </lineage>
</organism>
<gene>
    <name evidence="10" type="ORF">EPUS_02832</name>
</gene>
<dbReference type="CDD" id="cd00067">
    <property type="entry name" value="GAL4"/>
    <property type="match status" value="1"/>
</dbReference>
<feature type="region of interest" description="Disordered" evidence="8">
    <location>
        <begin position="189"/>
        <end position="229"/>
    </location>
</feature>
<keyword evidence="4" id="KW-0805">Transcription regulation</keyword>
<keyword evidence="5" id="KW-0238">DNA-binding</keyword>
<feature type="region of interest" description="Disordered" evidence="8">
    <location>
        <begin position="824"/>
        <end position="850"/>
    </location>
</feature>
<dbReference type="PANTHER" id="PTHR31845:SF39">
    <property type="entry name" value="TRANSCRIPTION FACTOR PBCR-RELATED"/>
    <property type="match status" value="1"/>
</dbReference>
<dbReference type="PANTHER" id="PTHR31845">
    <property type="entry name" value="FINGER DOMAIN PROTEIN, PUTATIVE-RELATED"/>
    <property type="match status" value="1"/>
</dbReference>
<feature type="compositionally biased region" description="Polar residues" evidence="8">
    <location>
        <begin position="67"/>
        <end position="78"/>
    </location>
</feature>